<feature type="active site" evidence="19">
    <location>
        <position position="172"/>
    </location>
</feature>
<keyword evidence="10 19" id="KW-0274">FAD</keyword>
<organism evidence="21 22">
    <name type="scientific">Candidatus Muproteobacteria bacterium RBG_16_65_31</name>
    <dbReference type="NCBI Taxonomy" id="1817759"/>
    <lineage>
        <taxon>Bacteria</taxon>
        <taxon>Pseudomonadati</taxon>
        <taxon>Pseudomonadota</taxon>
        <taxon>Candidatus Muproteobacteria</taxon>
    </lineage>
</organism>
<dbReference type="GO" id="GO:0051301">
    <property type="term" value="P:cell division"/>
    <property type="evidence" value="ECO:0007669"/>
    <property type="project" value="UniProtKB-KW"/>
</dbReference>
<dbReference type="PANTHER" id="PTHR21071:SF4">
    <property type="entry name" value="UDP-N-ACETYLENOLPYRUVOYLGLUCOSAMINE REDUCTASE"/>
    <property type="match status" value="1"/>
</dbReference>
<dbReference type="Gene3D" id="3.30.43.10">
    <property type="entry name" value="Uridine Diphospho-n-acetylenolpyruvylglucosamine Reductase, domain 2"/>
    <property type="match status" value="1"/>
</dbReference>
<comment type="catalytic activity">
    <reaction evidence="18 19">
        <text>UDP-N-acetyl-alpha-D-muramate + NADP(+) = UDP-N-acetyl-3-O-(1-carboxyvinyl)-alpha-D-glucosamine + NADPH + H(+)</text>
        <dbReference type="Rhea" id="RHEA:12248"/>
        <dbReference type="ChEBI" id="CHEBI:15378"/>
        <dbReference type="ChEBI" id="CHEBI:57783"/>
        <dbReference type="ChEBI" id="CHEBI:58349"/>
        <dbReference type="ChEBI" id="CHEBI:68483"/>
        <dbReference type="ChEBI" id="CHEBI:70757"/>
        <dbReference type="EC" id="1.3.1.98"/>
    </reaction>
</comment>
<evidence type="ECO:0000256" key="9">
    <source>
        <dbReference type="ARBA" id="ARBA00022630"/>
    </source>
</evidence>
<evidence type="ECO:0000256" key="11">
    <source>
        <dbReference type="ARBA" id="ARBA00022857"/>
    </source>
</evidence>
<dbReference type="GO" id="GO:0071949">
    <property type="term" value="F:FAD binding"/>
    <property type="evidence" value="ECO:0007669"/>
    <property type="project" value="InterPro"/>
</dbReference>
<accession>A0A1F6TCP8</accession>
<evidence type="ECO:0000256" key="15">
    <source>
        <dbReference type="ARBA" id="ARBA00023306"/>
    </source>
</evidence>
<keyword evidence="7 19" id="KW-0963">Cytoplasm</keyword>
<comment type="cofactor">
    <cofactor evidence="1 19">
        <name>FAD</name>
        <dbReference type="ChEBI" id="CHEBI:57692"/>
    </cofactor>
</comment>
<protein>
    <recommendedName>
        <fullName evidence="6 19">UDP-N-acetylenolpyruvoylglucosamine reductase</fullName>
        <ecNumber evidence="5 19">1.3.1.98</ecNumber>
    </recommendedName>
    <alternativeName>
        <fullName evidence="17 19">UDP-N-acetylmuramate dehydrogenase</fullName>
    </alternativeName>
</protein>
<evidence type="ECO:0000256" key="7">
    <source>
        <dbReference type="ARBA" id="ARBA00022490"/>
    </source>
</evidence>
<dbReference type="Pfam" id="PF01565">
    <property type="entry name" value="FAD_binding_4"/>
    <property type="match status" value="1"/>
</dbReference>
<dbReference type="HAMAP" id="MF_00037">
    <property type="entry name" value="MurB"/>
    <property type="match status" value="1"/>
</dbReference>
<gene>
    <name evidence="19" type="primary">murB</name>
    <name evidence="21" type="ORF">A2V92_01675</name>
</gene>
<evidence type="ECO:0000256" key="3">
    <source>
        <dbReference type="ARBA" id="ARBA00004496"/>
    </source>
</evidence>
<dbReference type="PANTHER" id="PTHR21071">
    <property type="entry name" value="UDP-N-ACETYLENOLPYRUVOYLGLUCOSAMINE REDUCTASE"/>
    <property type="match status" value="1"/>
</dbReference>
<keyword evidence="14 19" id="KW-0560">Oxidoreductase</keyword>
<dbReference type="GO" id="GO:0009252">
    <property type="term" value="P:peptidoglycan biosynthetic process"/>
    <property type="evidence" value="ECO:0007669"/>
    <property type="project" value="UniProtKB-UniRule"/>
</dbReference>
<feature type="active site" description="Proton donor" evidence="19">
    <location>
        <position position="221"/>
    </location>
</feature>
<evidence type="ECO:0000313" key="21">
    <source>
        <dbReference type="EMBL" id="OGI42884.1"/>
    </source>
</evidence>
<comment type="similarity">
    <text evidence="19">Belongs to the MurB family.</text>
</comment>
<feature type="active site" evidence="19">
    <location>
        <position position="291"/>
    </location>
</feature>
<dbReference type="InterPro" id="IPR036635">
    <property type="entry name" value="MurB_C_sf"/>
</dbReference>
<sequence>MMAMRTATAARGELLLNEPMARHTSWRVGGPADRFYLPADIEDLSRFLESQPPDAPLYWIGLGSNLLVRDGGVRGTVIATAGLLNGLDVVGEGLVRAEAGVASAKVARFTVERGLTGAEFLAGIPGAVGGALAMNAGCHGGETWRIVQAVETMDRRGARRTRPPADYRIGYRTVAGPADEWFVAAHFRLNHGSVAQGRELIKALLAKRGASQPTQLPNAGSVFKNPPGDHAARLIEAAGLKGACEGGACVSALHANFIVNTGGATAAAIERLIARVQAEVEKRHGVKLEPEVRVIGEKV</sequence>
<evidence type="ECO:0000256" key="10">
    <source>
        <dbReference type="ARBA" id="ARBA00022827"/>
    </source>
</evidence>
<dbReference type="GO" id="GO:0071555">
    <property type="term" value="P:cell wall organization"/>
    <property type="evidence" value="ECO:0007669"/>
    <property type="project" value="UniProtKB-KW"/>
</dbReference>
<dbReference type="SUPFAM" id="SSF56194">
    <property type="entry name" value="Uridine diphospho-N-Acetylenolpyruvylglucosamine reductase, MurB, C-terminal domain"/>
    <property type="match status" value="1"/>
</dbReference>
<evidence type="ECO:0000256" key="12">
    <source>
        <dbReference type="ARBA" id="ARBA00022960"/>
    </source>
</evidence>
<dbReference type="UniPathway" id="UPA00219"/>
<dbReference type="Proteomes" id="UP000179344">
    <property type="component" value="Unassembled WGS sequence"/>
</dbReference>
<proteinExistence type="inferred from homology"/>
<dbReference type="GO" id="GO:0008762">
    <property type="term" value="F:UDP-N-acetylmuramate dehydrogenase activity"/>
    <property type="evidence" value="ECO:0007669"/>
    <property type="project" value="UniProtKB-UniRule"/>
</dbReference>
<dbReference type="SUPFAM" id="SSF56176">
    <property type="entry name" value="FAD-binding/transporter-associated domain-like"/>
    <property type="match status" value="1"/>
</dbReference>
<dbReference type="EMBL" id="MFST01000136">
    <property type="protein sequence ID" value="OGI42884.1"/>
    <property type="molecule type" value="Genomic_DNA"/>
</dbReference>
<evidence type="ECO:0000256" key="4">
    <source>
        <dbReference type="ARBA" id="ARBA00004752"/>
    </source>
</evidence>
<comment type="pathway">
    <text evidence="4 19">Cell wall biogenesis; peptidoglycan biosynthesis.</text>
</comment>
<evidence type="ECO:0000256" key="19">
    <source>
        <dbReference type="HAMAP-Rule" id="MF_00037"/>
    </source>
</evidence>
<keyword evidence="16 19" id="KW-0961">Cell wall biogenesis/degradation</keyword>
<comment type="subcellular location">
    <subcellularLocation>
        <location evidence="3 19">Cytoplasm</location>
    </subcellularLocation>
</comment>
<dbReference type="InterPro" id="IPR036318">
    <property type="entry name" value="FAD-bd_PCMH-like_sf"/>
</dbReference>
<dbReference type="PROSITE" id="PS51387">
    <property type="entry name" value="FAD_PCMH"/>
    <property type="match status" value="1"/>
</dbReference>
<dbReference type="InterPro" id="IPR011601">
    <property type="entry name" value="MurB_C"/>
</dbReference>
<name>A0A1F6TCP8_9PROT</name>
<reference evidence="21 22" key="1">
    <citation type="journal article" date="2016" name="Nat. Commun.">
        <title>Thousands of microbial genomes shed light on interconnected biogeochemical processes in an aquifer system.</title>
        <authorList>
            <person name="Anantharaman K."/>
            <person name="Brown C.T."/>
            <person name="Hug L.A."/>
            <person name="Sharon I."/>
            <person name="Castelle C.J."/>
            <person name="Probst A.J."/>
            <person name="Thomas B.C."/>
            <person name="Singh A."/>
            <person name="Wilkins M.J."/>
            <person name="Karaoz U."/>
            <person name="Brodie E.L."/>
            <person name="Williams K.H."/>
            <person name="Hubbard S.S."/>
            <person name="Banfield J.F."/>
        </authorList>
    </citation>
    <scope>NUCLEOTIDE SEQUENCE [LARGE SCALE GENOMIC DNA]</scope>
</reference>
<dbReference type="InterPro" id="IPR006094">
    <property type="entry name" value="Oxid_FAD_bind_N"/>
</dbReference>
<dbReference type="GO" id="GO:0005829">
    <property type="term" value="C:cytosol"/>
    <property type="evidence" value="ECO:0007669"/>
    <property type="project" value="TreeGrafter"/>
</dbReference>
<dbReference type="Gene3D" id="3.30.465.10">
    <property type="match status" value="1"/>
</dbReference>
<evidence type="ECO:0000256" key="16">
    <source>
        <dbReference type="ARBA" id="ARBA00023316"/>
    </source>
</evidence>
<evidence type="ECO:0000256" key="13">
    <source>
        <dbReference type="ARBA" id="ARBA00022984"/>
    </source>
</evidence>
<keyword evidence="12 19" id="KW-0133">Cell shape</keyword>
<evidence type="ECO:0000256" key="5">
    <source>
        <dbReference type="ARBA" id="ARBA00012518"/>
    </source>
</evidence>
<keyword evidence="9 19" id="KW-0285">Flavoprotein</keyword>
<dbReference type="EC" id="1.3.1.98" evidence="5 19"/>
<dbReference type="NCBIfam" id="TIGR00179">
    <property type="entry name" value="murB"/>
    <property type="match status" value="1"/>
</dbReference>
<keyword evidence="15 19" id="KW-0131">Cell cycle</keyword>
<dbReference type="AlphaFoldDB" id="A0A1F6TCP8"/>
<evidence type="ECO:0000313" key="22">
    <source>
        <dbReference type="Proteomes" id="UP000179344"/>
    </source>
</evidence>
<dbReference type="InterPro" id="IPR003170">
    <property type="entry name" value="MurB"/>
</dbReference>
<evidence type="ECO:0000256" key="8">
    <source>
        <dbReference type="ARBA" id="ARBA00022618"/>
    </source>
</evidence>
<evidence type="ECO:0000259" key="20">
    <source>
        <dbReference type="PROSITE" id="PS51387"/>
    </source>
</evidence>
<dbReference type="InterPro" id="IPR016167">
    <property type="entry name" value="FAD-bd_PCMH_sub1"/>
</dbReference>
<dbReference type="InterPro" id="IPR016166">
    <property type="entry name" value="FAD-bd_PCMH"/>
</dbReference>
<feature type="domain" description="FAD-binding PCMH-type" evidence="20">
    <location>
        <begin position="28"/>
        <end position="210"/>
    </location>
</feature>
<keyword evidence="13 19" id="KW-0573">Peptidoglycan synthesis</keyword>
<evidence type="ECO:0000256" key="14">
    <source>
        <dbReference type="ARBA" id="ARBA00023002"/>
    </source>
</evidence>
<dbReference type="GO" id="GO:0008360">
    <property type="term" value="P:regulation of cell shape"/>
    <property type="evidence" value="ECO:0007669"/>
    <property type="project" value="UniProtKB-KW"/>
</dbReference>
<dbReference type="Gene3D" id="3.90.78.10">
    <property type="entry name" value="UDP-N-acetylenolpyruvoylglucosamine reductase, C-terminal domain"/>
    <property type="match status" value="1"/>
</dbReference>
<evidence type="ECO:0000256" key="18">
    <source>
        <dbReference type="ARBA" id="ARBA00048914"/>
    </source>
</evidence>
<evidence type="ECO:0000256" key="6">
    <source>
        <dbReference type="ARBA" id="ARBA00015188"/>
    </source>
</evidence>
<evidence type="ECO:0000256" key="2">
    <source>
        <dbReference type="ARBA" id="ARBA00003921"/>
    </source>
</evidence>
<keyword evidence="8 19" id="KW-0132">Cell division</keyword>
<comment type="function">
    <text evidence="2 19">Cell wall formation.</text>
</comment>
<dbReference type="NCBIfam" id="NF010480">
    <property type="entry name" value="PRK13905.1"/>
    <property type="match status" value="1"/>
</dbReference>
<evidence type="ECO:0000256" key="1">
    <source>
        <dbReference type="ARBA" id="ARBA00001974"/>
    </source>
</evidence>
<dbReference type="InterPro" id="IPR016169">
    <property type="entry name" value="FAD-bd_PCMH_sub2"/>
</dbReference>
<keyword evidence="11 19" id="KW-0521">NADP</keyword>
<dbReference type="Pfam" id="PF02873">
    <property type="entry name" value="MurB_C"/>
    <property type="match status" value="1"/>
</dbReference>
<evidence type="ECO:0000256" key="17">
    <source>
        <dbReference type="ARBA" id="ARBA00031026"/>
    </source>
</evidence>
<comment type="caution">
    <text evidence="21">The sequence shown here is derived from an EMBL/GenBank/DDBJ whole genome shotgun (WGS) entry which is preliminary data.</text>
</comment>